<feature type="domain" description="DUF7224" evidence="1">
    <location>
        <begin position="74"/>
        <end position="219"/>
    </location>
</feature>
<accession>A0ABS2SEJ7</accession>
<evidence type="ECO:0000313" key="3">
    <source>
        <dbReference type="Proteomes" id="UP001195724"/>
    </source>
</evidence>
<organism evidence="2 3">
    <name type="scientific">Saccharothrix algeriensis</name>
    <dbReference type="NCBI Taxonomy" id="173560"/>
    <lineage>
        <taxon>Bacteria</taxon>
        <taxon>Bacillati</taxon>
        <taxon>Actinomycetota</taxon>
        <taxon>Actinomycetes</taxon>
        <taxon>Pseudonocardiales</taxon>
        <taxon>Pseudonocardiaceae</taxon>
        <taxon>Saccharothrix</taxon>
    </lineage>
</organism>
<protein>
    <recommendedName>
        <fullName evidence="1">DUF7224 domain-containing protein</fullName>
    </recommendedName>
</protein>
<evidence type="ECO:0000313" key="2">
    <source>
        <dbReference type="EMBL" id="MBM7814683.1"/>
    </source>
</evidence>
<keyword evidence="3" id="KW-1185">Reference proteome</keyword>
<reference evidence="2 3" key="1">
    <citation type="submission" date="2021-01" db="EMBL/GenBank/DDBJ databases">
        <title>Sequencing the genomes of 1000 actinobacteria strains.</title>
        <authorList>
            <person name="Klenk H.-P."/>
        </authorList>
    </citation>
    <scope>NUCLEOTIDE SEQUENCE [LARGE SCALE GENOMIC DNA]</scope>
    <source>
        <strain evidence="2 3">DSM 44581</strain>
    </source>
</reference>
<dbReference type="EMBL" id="JAFBCL010000001">
    <property type="protein sequence ID" value="MBM7814683.1"/>
    <property type="molecule type" value="Genomic_DNA"/>
</dbReference>
<name>A0ABS2SEJ7_9PSEU</name>
<comment type="caution">
    <text evidence="2">The sequence shown here is derived from an EMBL/GenBank/DDBJ whole genome shotgun (WGS) entry which is preliminary data.</text>
</comment>
<dbReference type="RefSeq" id="WP_239562371.1">
    <property type="nucleotide sequence ID" value="NZ_JAFBCL010000001.1"/>
</dbReference>
<dbReference type="Pfam" id="PF23866">
    <property type="entry name" value="DUF7224"/>
    <property type="match status" value="1"/>
</dbReference>
<gene>
    <name evidence="2" type="ORF">JOE68_005548</name>
</gene>
<dbReference type="InterPro" id="IPR055648">
    <property type="entry name" value="DUF7224"/>
</dbReference>
<proteinExistence type="predicted"/>
<dbReference type="Proteomes" id="UP001195724">
    <property type="component" value="Unassembled WGS sequence"/>
</dbReference>
<sequence>MIAVTGQWLWIAALAVAGVAALALSGPTRGVPPAVLSAALAVAAVTLIQSSGARLTEARPPASEVCGTRDDVTVCMWPEHAGDVDTWLGATSRYHALFADLGVQPRLYLENGLRTGADAPRLGPVRPGETEADLVTALARALIPPPPRCAAVEGGSRFYPAATARALLSGWLVKRVRPDAPTAHLVPPDQVAQLERLIGSSADRQRLWYEELVEAHHDCATPPPALP</sequence>
<evidence type="ECO:0000259" key="1">
    <source>
        <dbReference type="Pfam" id="PF23866"/>
    </source>
</evidence>